<organism evidence="2 3">
    <name type="scientific">Oryza sativa subsp. japonica</name>
    <name type="common">Rice</name>
    <dbReference type="NCBI Taxonomy" id="39947"/>
    <lineage>
        <taxon>Eukaryota</taxon>
        <taxon>Viridiplantae</taxon>
        <taxon>Streptophyta</taxon>
        <taxon>Embryophyta</taxon>
        <taxon>Tracheophyta</taxon>
        <taxon>Spermatophyta</taxon>
        <taxon>Magnoliopsida</taxon>
        <taxon>Liliopsida</taxon>
        <taxon>Poales</taxon>
        <taxon>Poaceae</taxon>
        <taxon>BOP clade</taxon>
        <taxon>Oryzoideae</taxon>
        <taxon>Oryzeae</taxon>
        <taxon>Oryzinae</taxon>
        <taxon>Oryza</taxon>
        <taxon>Oryza sativa</taxon>
    </lineage>
</organism>
<evidence type="ECO:0000313" key="2">
    <source>
        <dbReference type="EMBL" id="BAT01606.1"/>
    </source>
</evidence>
<reference evidence="2 3" key="3">
    <citation type="journal article" date="2013" name="Rice">
        <title>Improvement of the Oryza sativa Nipponbare reference genome using next generation sequence and optical map data.</title>
        <authorList>
            <person name="Kawahara Y."/>
            <person name="de la Bastide M."/>
            <person name="Hamilton J.P."/>
            <person name="Kanamori H."/>
            <person name="McCombie W.R."/>
            <person name="Ouyang S."/>
            <person name="Schwartz D.C."/>
            <person name="Tanaka T."/>
            <person name="Wu J."/>
            <person name="Zhou S."/>
            <person name="Childs K.L."/>
            <person name="Davidson R.M."/>
            <person name="Lin H."/>
            <person name="Quesada-Ocampo L."/>
            <person name="Vaillancourt B."/>
            <person name="Sakai H."/>
            <person name="Lee S.S."/>
            <person name="Kim J."/>
            <person name="Numa H."/>
            <person name="Itoh T."/>
            <person name="Buell C.R."/>
            <person name="Matsumoto T."/>
        </authorList>
    </citation>
    <scope>NUCLEOTIDE SEQUENCE [LARGE SCALE GENOMIC DNA]</scope>
    <source>
        <strain evidence="3">cv. Nipponbare</strain>
    </source>
</reference>
<keyword evidence="1" id="KW-1133">Transmembrane helix</keyword>
<feature type="transmembrane region" description="Helical" evidence="1">
    <location>
        <begin position="95"/>
        <end position="114"/>
    </location>
</feature>
<evidence type="ECO:0000256" key="1">
    <source>
        <dbReference type="SAM" id="Phobius"/>
    </source>
</evidence>
<dbReference type="Proteomes" id="UP000059680">
    <property type="component" value="Chromosome 7"/>
</dbReference>
<reference evidence="3" key="1">
    <citation type="journal article" date="2005" name="Nature">
        <title>The map-based sequence of the rice genome.</title>
        <authorList>
            <consortium name="International rice genome sequencing project (IRGSP)"/>
            <person name="Matsumoto T."/>
            <person name="Wu J."/>
            <person name="Kanamori H."/>
            <person name="Katayose Y."/>
            <person name="Fujisawa M."/>
            <person name="Namiki N."/>
            <person name="Mizuno H."/>
            <person name="Yamamoto K."/>
            <person name="Antonio B.A."/>
            <person name="Baba T."/>
            <person name="Sakata K."/>
            <person name="Nagamura Y."/>
            <person name="Aoki H."/>
            <person name="Arikawa K."/>
            <person name="Arita K."/>
            <person name="Bito T."/>
            <person name="Chiden Y."/>
            <person name="Fujitsuka N."/>
            <person name="Fukunaka R."/>
            <person name="Hamada M."/>
            <person name="Harada C."/>
            <person name="Hayashi A."/>
            <person name="Hijishita S."/>
            <person name="Honda M."/>
            <person name="Hosokawa S."/>
            <person name="Ichikawa Y."/>
            <person name="Idonuma A."/>
            <person name="Iijima M."/>
            <person name="Ikeda M."/>
            <person name="Ikeno M."/>
            <person name="Ito K."/>
            <person name="Ito S."/>
            <person name="Ito T."/>
            <person name="Ito Y."/>
            <person name="Ito Y."/>
            <person name="Iwabuchi A."/>
            <person name="Kamiya K."/>
            <person name="Karasawa W."/>
            <person name="Kurita K."/>
            <person name="Katagiri S."/>
            <person name="Kikuta A."/>
            <person name="Kobayashi H."/>
            <person name="Kobayashi N."/>
            <person name="Machita K."/>
            <person name="Maehara T."/>
            <person name="Masukawa M."/>
            <person name="Mizubayashi T."/>
            <person name="Mukai Y."/>
            <person name="Nagasaki H."/>
            <person name="Nagata Y."/>
            <person name="Naito S."/>
            <person name="Nakashima M."/>
            <person name="Nakama Y."/>
            <person name="Nakamichi Y."/>
            <person name="Nakamura M."/>
            <person name="Meguro A."/>
            <person name="Negishi M."/>
            <person name="Ohta I."/>
            <person name="Ohta T."/>
            <person name="Okamoto M."/>
            <person name="Ono N."/>
            <person name="Saji S."/>
            <person name="Sakaguchi M."/>
            <person name="Sakai K."/>
            <person name="Shibata M."/>
            <person name="Shimokawa T."/>
            <person name="Song J."/>
            <person name="Takazaki Y."/>
            <person name="Terasawa K."/>
            <person name="Tsugane M."/>
            <person name="Tsuji K."/>
            <person name="Ueda S."/>
            <person name="Waki K."/>
            <person name="Yamagata H."/>
            <person name="Yamamoto M."/>
            <person name="Yamamoto S."/>
            <person name="Yamane H."/>
            <person name="Yoshiki S."/>
            <person name="Yoshihara R."/>
            <person name="Yukawa K."/>
            <person name="Zhong H."/>
            <person name="Yano M."/>
            <person name="Yuan Q."/>
            <person name="Ouyang S."/>
            <person name="Liu J."/>
            <person name="Jones K.M."/>
            <person name="Gansberger K."/>
            <person name="Moffat K."/>
            <person name="Hill J."/>
            <person name="Bera J."/>
            <person name="Fadrosh D."/>
            <person name="Jin S."/>
            <person name="Johri S."/>
            <person name="Kim M."/>
            <person name="Overton L."/>
            <person name="Reardon M."/>
            <person name="Tsitrin T."/>
            <person name="Vuong H."/>
            <person name="Weaver B."/>
            <person name="Ciecko A."/>
            <person name="Tallon L."/>
            <person name="Jackson J."/>
            <person name="Pai G."/>
            <person name="Aken S.V."/>
            <person name="Utterback T."/>
            <person name="Reidmuller S."/>
            <person name="Feldblyum T."/>
            <person name="Hsiao J."/>
            <person name="Zismann V."/>
            <person name="Iobst S."/>
            <person name="de Vazeille A.R."/>
            <person name="Buell C.R."/>
            <person name="Ying K."/>
            <person name="Li Y."/>
            <person name="Lu T."/>
            <person name="Huang Y."/>
            <person name="Zhao Q."/>
            <person name="Feng Q."/>
            <person name="Zhang L."/>
            <person name="Zhu J."/>
            <person name="Weng Q."/>
            <person name="Mu J."/>
            <person name="Lu Y."/>
            <person name="Fan D."/>
            <person name="Liu Y."/>
            <person name="Guan J."/>
            <person name="Zhang Y."/>
            <person name="Yu S."/>
            <person name="Liu X."/>
            <person name="Zhang Y."/>
            <person name="Hong G."/>
            <person name="Han B."/>
            <person name="Choisne N."/>
            <person name="Demange N."/>
            <person name="Orjeda G."/>
            <person name="Samain S."/>
            <person name="Cattolico L."/>
            <person name="Pelletier E."/>
            <person name="Couloux A."/>
            <person name="Segurens B."/>
            <person name="Wincker P."/>
            <person name="D'Hont A."/>
            <person name="Scarpelli C."/>
            <person name="Weissenbach J."/>
            <person name="Salanoubat M."/>
            <person name="Quetier F."/>
            <person name="Yu Y."/>
            <person name="Kim H.R."/>
            <person name="Rambo T."/>
            <person name="Currie J."/>
            <person name="Collura K."/>
            <person name="Luo M."/>
            <person name="Yang T."/>
            <person name="Ammiraju J.S.S."/>
            <person name="Engler F."/>
            <person name="Soderlund C."/>
            <person name="Wing R.A."/>
            <person name="Palmer L.E."/>
            <person name="de la Bastide M."/>
            <person name="Spiegel L."/>
            <person name="Nascimento L."/>
            <person name="Zutavern T."/>
            <person name="O'Shaughnessy A."/>
            <person name="Dike S."/>
            <person name="Dedhia N."/>
            <person name="Preston R."/>
            <person name="Balija V."/>
            <person name="McCombie W.R."/>
            <person name="Chow T."/>
            <person name="Chen H."/>
            <person name="Chung M."/>
            <person name="Chen C."/>
            <person name="Shaw J."/>
            <person name="Wu H."/>
            <person name="Hsiao K."/>
            <person name="Chao Y."/>
            <person name="Chu M."/>
            <person name="Cheng C."/>
            <person name="Hour A."/>
            <person name="Lee P."/>
            <person name="Lin S."/>
            <person name="Lin Y."/>
            <person name="Liou J."/>
            <person name="Liu S."/>
            <person name="Hsing Y."/>
            <person name="Raghuvanshi S."/>
            <person name="Mohanty A."/>
            <person name="Bharti A.K."/>
            <person name="Gaur A."/>
            <person name="Gupta V."/>
            <person name="Kumar D."/>
            <person name="Ravi V."/>
            <person name="Vij S."/>
            <person name="Kapur A."/>
            <person name="Khurana P."/>
            <person name="Khurana P."/>
            <person name="Khurana J.P."/>
            <person name="Tyagi A.K."/>
            <person name="Gaikwad K."/>
            <person name="Singh A."/>
            <person name="Dalal V."/>
            <person name="Srivastava S."/>
            <person name="Dixit A."/>
            <person name="Pal A.K."/>
            <person name="Ghazi I.A."/>
            <person name="Yadav M."/>
            <person name="Pandit A."/>
            <person name="Bhargava A."/>
            <person name="Sureshbabu K."/>
            <person name="Batra K."/>
            <person name="Sharma T.R."/>
            <person name="Mohapatra T."/>
            <person name="Singh N.K."/>
            <person name="Messing J."/>
            <person name="Nelson A.B."/>
            <person name="Fuks G."/>
            <person name="Kavchok S."/>
            <person name="Keizer G."/>
            <person name="Linton E."/>
            <person name="Llaca V."/>
            <person name="Song R."/>
            <person name="Tanyolac B."/>
            <person name="Young S."/>
            <person name="Ho-Il K."/>
            <person name="Hahn J.H."/>
            <person name="Sangsakoo G."/>
            <person name="Vanavichit A."/>
            <person name="de Mattos Luiz.A.T."/>
            <person name="Zimmer P.D."/>
            <person name="Malone G."/>
            <person name="Dellagostin O."/>
            <person name="de Oliveira A.C."/>
            <person name="Bevan M."/>
            <person name="Bancroft I."/>
            <person name="Minx P."/>
            <person name="Cordum H."/>
            <person name="Wilson R."/>
            <person name="Cheng Z."/>
            <person name="Jin W."/>
            <person name="Jiang J."/>
            <person name="Leong S.A."/>
            <person name="Iwama H."/>
            <person name="Gojobori T."/>
            <person name="Itoh T."/>
            <person name="Niimura Y."/>
            <person name="Fujii Y."/>
            <person name="Habara T."/>
            <person name="Sakai H."/>
            <person name="Sato Y."/>
            <person name="Wilson G."/>
            <person name="Kumar K."/>
            <person name="McCouch S."/>
            <person name="Juretic N."/>
            <person name="Hoen D."/>
            <person name="Wright S."/>
            <person name="Bruskiewich R."/>
            <person name="Bureau T."/>
            <person name="Miyao A."/>
            <person name="Hirochika H."/>
            <person name="Nishikawa T."/>
            <person name="Kadowaki K."/>
            <person name="Sugiura M."/>
            <person name="Burr B."/>
            <person name="Sasaki T."/>
        </authorList>
    </citation>
    <scope>NUCLEOTIDE SEQUENCE [LARGE SCALE GENOMIC DNA]</scope>
    <source>
        <strain evidence="3">cv. Nipponbare</strain>
    </source>
</reference>
<sequence length="130" mass="15159">MSILNNHLSLASSLCASFSCGSRRARPQSRLPSFRAYECRAIAETIEGIVRSSCDTKTRAAAVRHIELKGVFLRLKHHPYFWYKRGIYINRLEDITLGNISLFLTIIFLHVFLIRRFRIVLLLFHWPQII</sequence>
<dbReference type="InParanoid" id="A0A0P0X620"/>
<dbReference type="EMBL" id="AP014963">
    <property type="protein sequence ID" value="BAT01606.1"/>
    <property type="molecule type" value="Genomic_DNA"/>
</dbReference>
<reference evidence="2 3" key="2">
    <citation type="journal article" date="2013" name="Plant Cell Physiol.">
        <title>Rice Annotation Project Database (RAP-DB): an integrative and interactive database for rice genomics.</title>
        <authorList>
            <person name="Sakai H."/>
            <person name="Lee S.S."/>
            <person name="Tanaka T."/>
            <person name="Numa H."/>
            <person name="Kim J."/>
            <person name="Kawahara Y."/>
            <person name="Wakimoto H."/>
            <person name="Yang C.C."/>
            <person name="Iwamoto M."/>
            <person name="Abe T."/>
            <person name="Yamada Y."/>
            <person name="Muto A."/>
            <person name="Inokuchi H."/>
            <person name="Ikemura T."/>
            <person name="Matsumoto T."/>
            <person name="Sasaki T."/>
            <person name="Itoh T."/>
        </authorList>
    </citation>
    <scope>NUCLEOTIDE SEQUENCE [LARGE SCALE GENOMIC DNA]</scope>
    <source>
        <strain evidence="3">cv. Nipponbare</strain>
    </source>
</reference>
<dbReference type="AlphaFoldDB" id="A0A0P0X620"/>
<name>A0A0P0X620_ORYSJ</name>
<protein>
    <submittedName>
        <fullName evidence="2">Os07g0496500 protein</fullName>
    </submittedName>
</protein>
<dbReference type="Gramene" id="Os07t0496500-00">
    <property type="protein sequence ID" value="Os07t0496500-00"/>
    <property type="gene ID" value="Os07g0496500"/>
</dbReference>
<accession>A0A0P0X620</accession>
<evidence type="ECO:0000313" key="3">
    <source>
        <dbReference type="Proteomes" id="UP000059680"/>
    </source>
</evidence>
<keyword evidence="1" id="KW-0472">Membrane</keyword>
<keyword evidence="1" id="KW-0812">Transmembrane</keyword>
<dbReference type="PaxDb" id="39947-A0A0P0X620"/>
<keyword evidence="3" id="KW-1185">Reference proteome</keyword>
<gene>
    <name evidence="2" type="ordered locus">Os07g0496500</name>
    <name evidence="2" type="ORF">OSNPB_070496500</name>
</gene>
<proteinExistence type="predicted"/>